<feature type="transmembrane region" description="Helical" evidence="1">
    <location>
        <begin position="81"/>
        <end position="101"/>
    </location>
</feature>
<dbReference type="RefSeq" id="WP_131797819.1">
    <property type="nucleotide sequence ID" value="NZ_JAMXLT020000045.1"/>
</dbReference>
<dbReference type="Proteomes" id="UP001204439">
    <property type="component" value="Unassembled WGS sequence"/>
</dbReference>
<proteinExistence type="predicted"/>
<keyword evidence="1" id="KW-0812">Transmembrane</keyword>
<accession>A0ABU4JMB8</accession>
<evidence type="ECO:0000256" key="1">
    <source>
        <dbReference type="SAM" id="Phobius"/>
    </source>
</evidence>
<sequence length="110" mass="12892">MSLFFLLADQLLPADLYKNDYSKGITNLIIICLAGYTLLQEIKKGNGKDRFSDVDKMIFLYFTVSIFIFIFQNQLMEFPIAYFIAFWTVNNLLCCLLYVLFIKTFLTLKK</sequence>
<evidence type="ECO:0000313" key="3">
    <source>
        <dbReference type="Proteomes" id="UP001204439"/>
    </source>
</evidence>
<dbReference type="EMBL" id="JAMXLT020000045">
    <property type="protein sequence ID" value="MDW8550828.1"/>
    <property type="molecule type" value="Genomic_DNA"/>
</dbReference>
<keyword evidence="1" id="KW-0472">Membrane</keyword>
<organism evidence="2 3">
    <name type="scientific">Epilithonimonas ginsengisoli</name>
    <dbReference type="NCBI Taxonomy" id="1245592"/>
    <lineage>
        <taxon>Bacteria</taxon>
        <taxon>Pseudomonadati</taxon>
        <taxon>Bacteroidota</taxon>
        <taxon>Flavobacteriia</taxon>
        <taxon>Flavobacteriales</taxon>
        <taxon>Weeksellaceae</taxon>
        <taxon>Chryseobacterium group</taxon>
        <taxon>Epilithonimonas</taxon>
    </lineage>
</organism>
<feature type="transmembrane region" description="Helical" evidence="1">
    <location>
        <begin position="20"/>
        <end position="38"/>
    </location>
</feature>
<reference evidence="2 3" key="1">
    <citation type="submission" date="2023-11" db="EMBL/GenBank/DDBJ databases">
        <title>First isolation, identification, and characterization of non-pathogenic Epilithonimonas ginsengisoli isolated from diseased farmed rainbow trout (Oncorhynchus mykiss) in Chile.</title>
        <authorList>
            <person name="Miranda C.D."/>
            <person name="Irgang R."/>
            <person name="Concha C."/>
            <person name="Rojas R."/>
            <person name="Avendano R."/>
        </authorList>
    </citation>
    <scope>NUCLEOTIDE SEQUENCE [LARGE SCALE GENOMIC DNA]</scope>
    <source>
        <strain evidence="2 3">FP99</strain>
    </source>
</reference>
<gene>
    <name evidence="2" type="ORF">NG800_018015</name>
</gene>
<keyword evidence="3" id="KW-1185">Reference proteome</keyword>
<comment type="caution">
    <text evidence="2">The sequence shown here is derived from an EMBL/GenBank/DDBJ whole genome shotgun (WGS) entry which is preliminary data.</text>
</comment>
<name>A0ABU4JMB8_9FLAO</name>
<evidence type="ECO:0000313" key="2">
    <source>
        <dbReference type="EMBL" id="MDW8550828.1"/>
    </source>
</evidence>
<feature type="transmembrane region" description="Helical" evidence="1">
    <location>
        <begin position="58"/>
        <end position="75"/>
    </location>
</feature>
<evidence type="ECO:0008006" key="4">
    <source>
        <dbReference type="Google" id="ProtNLM"/>
    </source>
</evidence>
<keyword evidence="1" id="KW-1133">Transmembrane helix</keyword>
<protein>
    <recommendedName>
        <fullName evidence="4">Rod shape-determining protein MreD</fullName>
    </recommendedName>
</protein>